<dbReference type="Gene3D" id="2.60.210.10">
    <property type="entry name" value="Apoptosis, Tumor Necrosis Factor Receptor Associated Protein 2, Chain A"/>
    <property type="match status" value="1"/>
</dbReference>
<dbReference type="PROSITE" id="PS50144">
    <property type="entry name" value="MATH"/>
    <property type="match status" value="1"/>
</dbReference>
<feature type="domain" description="RING-type" evidence="9">
    <location>
        <begin position="17"/>
        <end position="54"/>
    </location>
</feature>
<name>A0A368GM26_ANCCA</name>
<dbReference type="Proteomes" id="UP000252519">
    <property type="component" value="Unassembled WGS sequence"/>
</dbReference>
<organism evidence="12 13">
    <name type="scientific">Ancylostoma caninum</name>
    <name type="common">Dog hookworm</name>
    <dbReference type="NCBI Taxonomy" id="29170"/>
    <lineage>
        <taxon>Eukaryota</taxon>
        <taxon>Metazoa</taxon>
        <taxon>Ecdysozoa</taxon>
        <taxon>Nematoda</taxon>
        <taxon>Chromadorea</taxon>
        <taxon>Rhabditida</taxon>
        <taxon>Rhabditina</taxon>
        <taxon>Rhabditomorpha</taxon>
        <taxon>Strongyloidea</taxon>
        <taxon>Ancylostomatidae</taxon>
        <taxon>Ancylostomatinae</taxon>
        <taxon>Ancylostoma</taxon>
    </lineage>
</organism>
<evidence type="ECO:0000259" key="10">
    <source>
        <dbReference type="PROSITE" id="PS50144"/>
    </source>
</evidence>
<keyword evidence="3 7" id="KW-0479">Metal-binding</keyword>
<keyword evidence="4" id="KW-0677">Repeat</keyword>
<dbReference type="PANTHER" id="PTHR10131:SF151">
    <property type="entry name" value="TNF RECEPTOR ASSOCIATED FACTOR (TRAF) HOMOLOG"/>
    <property type="match status" value="1"/>
</dbReference>
<dbReference type="Pfam" id="PF21355">
    <property type="entry name" value="TRAF-mep_MATH"/>
    <property type="match status" value="1"/>
</dbReference>
<dbReference type="GO" id="GO:0005737">
    <property type="term" value="C:cytoplasm"/>
    <property type="evidence" value="ECO:0007669"/>
    <property type="project" value="UniProtKB-SubCell"/>
</dbReference>
<dbReference type="PANTHER" id="PTHR10131">
    <property type="entry name" value="TNF RECEPTOR ASSOCIATED FACTOR"/>
    <property type="match status" value="1"/>
</dbReference>
<evidence type="ECO:0000313" key="13">
    <source>
        <dbReference type="Proteomes" id="UP000252519"/>
    </source>
</evidence>
<evidence type="ECO:0000256" key="4">
    <source>
        <dbReference type="ARBA" id="ARBA00022737"/>
    </source>
</evidence>
<feature type="domain" description="TRAF-type" evidence="11">
    <location>
        <begin position="98"/>
        <end position="139"/>
    </location>
</feature>
<dbReference type="InterPro" id="IPR002083">
    <property type="entry name" value="MATH/TRAF_dom"/>
</dbReference>
<evidence type="ECO:0000256" key="3">
    <source>
        <dbReference type="ARBA" id="ARBA00022723"/>
    </source>
</evidence>
<evidence type="ECO:0000256" key="7">
    <source>
        <dbReference type="PROSITE-ProRule" id="PRU00207"/>
    </source>
</evidence>
<feature type="zinc finger region" description="TRAF-type" evidence="7">
    <location>
        <begin position="98"/>
        <end position="139"/>
    </location>
</feature>
<reference evidence="12 13" key="1">
    <citation type="submission" date="2014-10" db="EMBL/GenBank/DDBJ databases">
        <title>Draft genome of the hookworm Ancylostoma caninum.</title>
        <authorList>
            <person name="Mitreva M."/>
        </authorList>
    </citation>
    <scope>NUCLEOTIDE SEQUENCE [LARGE SCALE GENOMIC DNA]</scope>
    <source>
        <strain evidence="12 13">Baltimore</strain>
    </source>
</reference>
<evidence type="ECO:0000256" key="6">
    <source>
        <dbReference type="ARBA" id="ARBA00022833"/>
    </source>
</evidence>
<dbReference type="Gene3D" id="3.30.40.10">
    <property type="entry name" value="Zinc/RING finger domain, C3HC4 (zinc finger)"/>
    <property type="match status" value="2"/>
</dbReference>
<dbReference type="InterPro" id="IPR001293">
    <property type="entry name" value="Znf_TRAF"/>
</dbReference>
<evidence type="ECO:0000256" key="8">
    <source>
        <dbReference type="SAM" id="MobiDB-lite"/>
    </source>
</evidence>
<comment type="subcellular location">
    <subcellularLocation>
        <location evidence="1">Cytoplasm</location>
    </subcellularLocation>
</comment>
<evidence type="ECO:0000256" key="2">
    <source>
        <dbReference type="ARBA" id="ARBA00022490"/>
    </source>
</evidence>
<dbReference type="SUPFAM" id="SSF57850">
    <property type="entry name" value="RING/U-box"/>
    <property type="match status" value="1"/>
</dbReference>
<keyword evidence="2" id="KW-0963">Cytoplasm</keyword>
<feature type="domain" description="MATH" evidence="10">
    <location>
        <begin position="266"/>
        <end position="415"/>
    </location>
</feature>
<dbReference type="EMBL" id="JOJR01000140">
    <property type="protein sequence ID" value="RCN44025.1"/>
    <property type="molecule type" value="Genomic_DNA"/>
</dbReference>
<dbReference type="GO" id="GO:0043122">
    <property type="term" value="P:regulation of canonical NF-kappaB signal transduction"/>
    <property type="evidence" value="ECO:0007669"/>
    <property type="project" value="TreeGrafter"/>
</dbReference>
<protein>
    <submittedName>
        <fullName evidence="12">MATH domain protein</fullName>
    </submittedName>
</protein>
<dbReference type="InterPro" id="IPR001841">
    <property type="entry name" value="Znf_RING"/>
</dbReference>
<sequence length="557" mass="62092">MAFEISFKEGLPYDCTCPVCDQALRAPIITNCGHNFCRQCLNTDNGPVPCTVCQAEIAPGSVKPDKNKHRQVQALLVKCPYVHGGCTWVGALKEMQKHAESCEYHGVPCTNECGKIIPEKELAAHLVECQRKRTKCTYCNMLIKTPSMEKHLKSVAEFLERLVCHNLSIALNFILLEIEKHRATCPNVDNACPFTELGCDYIGDKTTVQKHLAEEPIKHLMFLCDEVTELKVRGNYHVLAQAENVLIDTRYEELMRRTKTAAEMYGAQLVWRIDNVAQKMNDAKSGTRPTIHSEPFVSGRHGYKFVASACLFGDGQYRGKYLAVYVTLVRGKYDPLLDWPFDHVVCITLLDQSPEAGKRCDISYRVDPKKIKEKTEFLERPLTDKNGSFGAQTFCRLEVMENYIKDDTMFLQVEIKVVNEPEELPAIALMNGQPPLPRAKPPATPDTHSVMDLSVAARTPRGDEGRLPTAMKVPDAHGSRPPSAQVILESRPSLAQLPPQPIMPDGLQPVDASSARIHTPKSGRNVVAPMPQSAPIVVSEKSEIPDIVNVERPRSKA</sequence>
<dbReference type="OrthoDB" id="5574452at2759"/>
<dbReference type="InterPro" id="IPR017907">
    <property type="entry name" value="Znf_RING_CS"/>
</dbReference>
<dbReference type="STRING" id="29170.A0A368GM26"/>
<evidence type="ECO:0000256" key="5">
    <source>
        <dbReference type="ARBA" id="ARBA00022771"/>
    </source>
</evidence>
<feature type="region of interest" description="Disordered" evidence="8">
    <location>
        <begin position="459"/>
        <end position="483"/>
    </location>
</feature>
<accession>A0A368GM26</accession>
<dbReference type="CDD" id="cd00270">
    <property type="entry name" value="MATH_TRAF_C"/>
    <property type="match status" value="1"/>
</dbReference>
<comment type="caution">
    <text evidence="12">The sequence shown here is derived from an EMBL/GenBank/DDBJ whole genome shotgun (WGS) entry which is preliminary data.</text>
</comment>
<dbReference type="AlphaFoldDB" id="A0A368GM26"/>
<evidence type="ECO:0000313" key="12">
    <source>
        <dbReference type="EMBL" id="RCN44025.1"/>
    </source>
</evidence>
<dbReference type="InterPro" id="IPR013083">
    <property type="entry name" value="Znf_RING/FYVE/PHD"/>
</dbReference>
<dbReference type="SMART" id="SM00184">
    <property type="entry name" value="RING"/>
    <property type="match status" value="1"/>
</dbReference>
<evidence type="ECO:0000259" key="11">
    <source>
        <dbReference type="PROSITE" id="PS50145"/>
    </source>
</evidence>
<keyword evidence="6 7" id="KW-0862">Zinc</keyword>
<dbReference type="InterPro" id="IPR049342">
    <property type="entry name" value="TRAF1-6_MATH_dom"/>
</dbReference>
<evidence type="ECO:0000256" key="1">
    <source>
        <dbReference type="ARBA" id="ARBA00004496"/>
    </source>
</evidence>
<dbReference type="Pfam" id="PF02176">
    <property type="entry name" value="zf-TRAF"/>
    <property type="match status" value="1"/>
</dbReference>
<dbReference type="PROSITE" id="PS50089">
    <property type="entry name" value="ZF_RING_2"/>
    <property type="match status" value="1"/>
</dbReference>
<dbReference type="Pfam" id="PF14634">
    <property type="entry name" value="zf-RING_5"/>
    <property type="match status" value="1"/>
</dbReference>
<dbReference type="PROSITE" id="PS00518">
    <property type="entry name" value="ZF_RING_1"/>
    <property type="match status" value="1"/>
</dbReference>
<dbReference type="GO" id="GO:0008270">
    <property type="term" value="F:zinc ion binding"/>
    <property type="evidence" value="ECO:0007669"/>
    <property type="project" value="UniProtKB-KW"/>
</dbReference>
<proteinExistence type="predicted"/>
<keyword evidence="5 7" id="KW-0863">Zinc-finger</keyword>
<gene>
    <name evidence="12" type="ORF">ANCCAN_09970</name>
</gene>
<dbReference type="SUPFAM" id="SSF49599">
    <property type="entry name" value="TRAF domain-like"/>
    <property type="match status" value="2"/>
</dbReference>
<evidence type="ECO:0000259" key="9">
    <source>
        <dbReference type="PROSITE" id="PS50089"/>
    </source>
</evidence>
<keyword evidence="13" id="KW-1185">Reference proteome</keyword>
<dbReference type="InterPro" id="IPR008974">
    <property type="entry name" value="TRAF-like"/>
</dbReference>
<dbReference type="PROSITE" id="PS50145">
    <property type="entry name" value="ZF_TRAF"/>
    <property type="match status" value="1"/>
</dbReference>